<comment type="cofactor">
    <cofactor evidence="1">
        <name>FMN</name>
        <dbReference type="ChEBI" id="CHEBI:58210"/>
    </cofactor>
</comment>
<feature type="domain" description="Flavin reductase like" evidence="5">
    <location>
        <begin position="2"/>
        <end position="134"/>
    </location>
</feature>
<dbReference type="InterPro" id="IPR002563">
    <property type="entry name" value="Flavin_Rdtase-like_dom"/>
</dbReference>
<dbReference type="InterPro" id="IPR012349">
    <property type="entry name" value="Split_barrel_FMN-bd"/>
</dbReference>
<evidence type="ECO:0000256" key="4">
    <source>
        <dbReference type="ARBA" id="ARBA00038054"/>
    </source>
</evidence>
<proteinExistence type="inferred from homology"/>
<dbReference type="Pfam" id="PF01613">
    <property type="entry name" value="Flavin_Reduct"/>
    <property type="match status" value="1"/>
</dbReference>
<dbReference type="SMART" id="SM00903">
    <property type="entry name" value="Flavin_Reduct"/>
    <property type="match status" value="1"/>
</dbReference>
<reference evidence="6" key="1">
    <citation type="submission" date="2018-05" db="EMBL/GenBank/DDBJ databases">
        <authorList>
            <person name="Lanie J.A."/>
            <person name="Ng W.-L."/>
            <person name="Kazmierczak K.M."/>
            <person name="Andrzejewski T.M."/>
            <person name="Davidsen T.M."/>
            <person name="Wayne K.J."/>
            <person name="Tettelin H."/>
            <person name="Glass J.I."/>
            <person name="Rusch D."/>
            <person name="Podicherti R."/>
            <person name="Tsui H.-C.T."/>
            <person name="Winkler M.E."/>
        </authorList>
    </citation>
    <scope>NUCLEOTIDE SEQUENCE</scope>
</reference>
<evidence type="ECO:0000259" key="5">
    <source>
        <dbReference type="SMART" id="SM00903"/>
    </source>
</evidence>
<dbReference type="Gene3D" id="2.30.110.10">
    <property type="entry name" value="Electron Transport, Fmn-binding Protein, Chain A"/>
    <property type="match status" value="1"/>
</dbReference>
<feature type="non-terminal residue" evidence="6">
    <location>
        <position position="1"/>
    </location>
</feature>
<sequence>PFSFHNAFSSNPPMVGISPAFSGRTGETKNTLANILDTKEFTLSVVTFDMVEQMNICAAEFPADVDEFEKSGLTKHPSKIVSTPGVAESPLIMECKFTQHVQFSDQPAGGNLLLGEIVYFHAKDEAFDESGKIDPSKVDQVARMGYNWYSRAKQGLFELPAPRFIPIGVDSLPQIVRDHPSFTGNLLARLASVEKIPEQDIIEDLSETYSRLSVEDMLKICAVLVEEGKILEAWQVLYLAKII</sequence>
<dbReference type="PANTHER" id="PTHR33798">
    <property type="entry name" value="FLAVOPROTEIN OXYGENASE"/>
    <property type="match status" value="1"/>
</dbReference>
<evidence type="ECO:0000256" key="2">
    <source>
        <dbReference type="ARBA" id="ARBA00022630"/>
    </source>
</evidence>
<protein>
    <recommendedName>
        <fullName evidence="5">Flavin reductase like domain-containing protein</fullName>
    </recommendedName>
</protein>
<comment type="similarity">
    <text evidence="4">Belongs to the flavoredoxin family.</text>
</comment>
<organism evidence="6">
    <name type="scientific">marine metagenome</name>
    <dbReference type="NCBI Taxonomy" id="408172"/>
    <lineage>
        <taxon>unclassified sequences</taxon>
        <taxon>metagenomes</taxon>
        <taxon>ecological metagenomes</taxon>
    </lineage>
</organism>
<dbReference type="SUPFAM" id="SSF50475">
    <property type="entry name" value="FMN-binding split barrel"/>
    <property type="match status" value="1"/>
</dbReference>
<evidence type="ECO:0000256" key="3">
    <source>
        <dbReference type="ARBA" id="ARBA00022643"/>
    </source>
</evidence>
<dbReference type="GO" id="GO:0010181">
    <property type="term" value="F:FMN binding"/>
    <property type="evidence" value="ECO:0007669"/>
    <property type="project" value="InterPro"/>
</dbReference>
<keyword evidence="2" id="KW-0285">Flavoprotein</keyword>
<dbReference type="PANTHER" id="PTHR33798:SF5">
    <property type="entry name" value="FLAVIN REDUCTASE LIKE DOMAIN-CONTAINING PROTEIN"/>
    <property type="match status" value="1"/>
</dbReference>
<keyword evidence="3" id="KW-0288">FMN</keyword>
<dbReference type="AlphaFoldDB" id="A0A382X5S8"/>
<evidence type="ECO:0000313" key="6">
    <source>
        <dbReference type="EMBL" id="SVD65975.1"/>
    </source>
</evidence>
<dbReference type="EMBL" id="UINC01164892">
    <property type="protein sequence ID" value="SVD65975.1"/>
    <property type="molecule type" value="Genomic_DNA"/>
</dbReference>
<gene>
    <name evidence="6" type="ORF">METZ01_LOCUS418829</name>
</gene>
<name>A0A382X5S8_9ZZZZ</name>
<accession>A0A382X5S8</accession>
<evidence type="ECO:0000256" key="1">
    <source>
        <dbReference type="ARBA" id="ARBA00001917"/>
    </source>
</evidence>